<dbReference type="AlphaFoldDB" id="A0A699HLU0"/>
<evidence type="ECO:0000259" key="1">
    <source>
        <dbReference type="PROSITE" id="PS50013"/>
    </source>
</evidence>
<feature type="domain" description="Chromo" evidence="1">
    <location>
        <begin position="142"/>
        <end position="200"/>
    </location>
</feature>
<dbReference type="InterPro" id="IPR036397">
    <property type="entry name" value="RNaseH_sf"/>
</dbReference>
<reference evidence="2" key="1">
    <citation type="journal article" date="2019" name="Sci. Rep.">
        <title>Draft genome of Tanacetum cinerariifolium, the natural source of mosquito coil.</title>
        <authorList>
            <person name="Yamashiro T."/>
            <person name="Shiraishi A."/>
            <person name="Satake H."/>
            <person name="Nakayama K."/>
        </authorList>
    </citation>
    <scope>NUCLEOTIDE SEQUENCE</scope>
</reference>
<sequence>MSFFLTTSGKNCSVLDKLDYVWAPLITYNLMVRTKPLPRSLFRCFAHERTSSWSEFLDWGEYSFNTGYHTSSETTPFKYVYGRDPSPLNPYVQGLVAYELALPANSKSHPIFYVSLLRLALGQAVSQPPTPLPITADWEQILVSDKILTHRWIPRSNNLELMVQWQHQPLEESTWEDYDFLAHQYPQFCLEDKASFQGKY</sequence>
<dbReference type="GO" id="GO:0003676">
    <property type="term" value="F:nucleic acid binding"/>
    <property type="evidence" value="ECO:0007669"/>
    <property type="project" value="InterPro"/>
</dbReference>
<dbReference type="Gene3D" id="3.30.420.10">
    <property type="entry name" value="Ribonuclease H-like superfamily/Ribonuclease H"/>
    <property type="match status" value="1"/>
</dbReference>
<dbReference type="PROSITE" id="PS50013">
    <property type="entry name" value="CHROMO_2"/>
    <property type="match status" value="1"/>
</dbReference>
<proteinExistence type="predicted"/>
<evidence type="ECO:0000313" key="2">
    <source>
        <dbReference type="EMBL" id="GEY06647.1"/>
    </source>
</evidence>
<accession>A0A699HLU0</accession>
<comment type="caution">
    <text evidence="2">The sequence shown here is derived from an EMBL/GenBank/DDBJ whole genome shotgun (WGS) entry which is preliminary data.</text>
</comment>
<name>A0A699HLU0_TANCI</name>
<gene>
    <name evidence="2" type="ORF">Tci_378621</name>
</gene>
<dbReference type="InterPro" id="IPR000953">
    <property type="entry name" value="Chromo/chromo_shadow_dom"/>
</dbReference>
<dbReference type="InterPro" id="IPR016197">
    <property type="entry name" value="Chromo-like_dom_sf"/>
</dbReference>
<dbReference type="SUPFAM" id="SSF54160">
    <property type="entry name" value="Chromo domain-like"/>
    <property type="match status" value="1"/>
</dbReference>
<dbReference type="EMBL" id="BKCJ010149361">
    <property type="protein sequence ID" value="GEY06647.1"/>
    <property type="molecule type" value="Genomic_DNA"/>
</dbReference>
<organism evidence="2">
    <name type="scientific">Tanacetum cinerariifolium</name>
    <name type="common">Dalmatian daisy</name>
    <name type="synonym">Chrysanthemum cinerariifolium</name>
    <dbReference type="NCBI Taxonomy" id="118510"/>
    <lineage>
        <taxon>Eukaryota</taxon>
        <taxon>Viridiplantae</taxon>
        <taxon>Streptophyta</taxon>
        <taxon>Embryophyta</taxon>
        <taxon>Tracheophyta</taxon>
        <taxon>Spermatophyta</taxon>
        <taxon>Magnoliopsida</taxon>
        <taxon>eudicotyledons</taxon>
        <taxon>Gunneridae</taxon>
        <taxon>Pentapetalae</taxon>
        <taxon>asterids</taxon>
        <taxon>campanulids</taxon>
        <taxon>Asterales</taxon>
        <taxon>Asteraceae</taxon>
        <taxon>Asteroideae</taxon>
        <taxon>Anthemideae</taxon>
        <taxon>Anthemidinae</taxon>
        <taxon>Tanacetum</taxon>
    </lineage>
</organism>
<protein>
    <submittedName>
        <fullName evidence="2">Ty3/gypsy retrotransposon protein</fullName>
    </submittedName>
</protein>